<evidence type="ECO:0000256" key="3">
    <source>
        <dbReference type="ARBA" id="ARBA00023080"/>
    </source>
</evidence>
<feature type="active site" description="Proton acceptor" evidence="4">
    <location>
        <position position="75"/>
    </location>
</feature>
<feature type="site" description="Important for substrate specificity" evidence="4">
    <location>
        <position position="160"/>
    </location>
</feature>
<dbReference type="PANTHER" id="PTHR43213">
    <property type="entry name" value="BIFUNCTIONAL DTTP/UTP PYROPHOSPHATASE/METHYLTRANSFERASE PROTEIN-RELATED"/>
    <property type="match status" value="1"/>
</dbReference>
<keyword evidence="6" id="KW-1185">Reference proteome</keyword>
<dbReference type="EMBL" id="VDMB01000003">
    <property type="protein sequence ID" value="TYT75539.1"/>
    <property type="molecule type" value="Genomic_DNA"/>
</dbReference>
<dbReference type="EC" id="3.6.1.9" evidence="4"/>
<dbReference type="GO" id="GO:0009117">
    <property type="term" value="P:nucleotide metabolic process"/>
    <property type="evidence" value="ECO:0007669"/>
    <property type="project" value="UniProtKB-KW"/>
</dbReference>
<evidence type="ECO:0000256" key="2">
    <source>
        <dbReference type="ARBA" id="ARBA00022801"/>
    </source>
</evidence>
<dbReference type="Pfam" id="PF02545">
    <property type="entry name" value="Maf"/>
    <property type="match status" value="1"/>
</dbReference>
<name>A0A5Q4VCW3_9BACT</name>
<feature type="site" description="Important for substrate specificity" evidence="4">
    <location>
        <position position="76"/>
    </location>
</feature>
<accession>A0A5Q4VCW3</accession>
<comment type="caution">
    <text evidence="4">Lacks conserved residue(s) required for the propagation of feature annotation.</text>
</comment>
<comment type="catalytic activity">
    <reaction evidence="4">
        <text>dTTP + H2O = dTMP + diphosphate + H(+)</text>
        <dbReference type="Rhea" id="RHEA:28534"/>
        <dbReference type="ChEBI" id="CHEBI:15377"/>
        <dbReference type="ChEBI" id="CHEBI:15378"/>
        <dbReference type="ChEBI" id="CHEBI:33019"/>
        <dbReference type="ChEBI" id="CHEBI:37568"/>
        <dbReference type="ChEBI" id="CHEBI:63528"/>
        <dbReference type="EC" id="3.6.1.9"/>
    </reaction>
</comment>
<reference evidence="5 6" key="1">
    <citation type="submission" date="2019-06" db="EMBL/GenBank/DDBJ databases">
        <title>Desulfobotulus mexicanus sp. nov., a novel sulfate-reducing bacterium isolated from the sediment of an alkaline crater lake in Mexico.</title>
        <authorList>
            <person name="Hirschler-Rea A."/>
        </authorList>
    </citation>
    <scope>NUCLEOTIDE SEQUENCE [LARGE SCALE GENOMIC DNA]</scope>
    <source>
        <strain evidence="5 6">PAR22N</strain>
    </source>
</reference>
<organism evidence="5 6">
    <name type="scientific">Desulfobotulus mexicanus</name>
    <dbReference type="NCBI Taxonomy" id="2586642"/>
    <lineage>
        <taxon>Bacteria</taxon>
        <taxon>Pseudomonadati</taxon>
        <taxon>Thermodesulfobacteriota</taxon>
        <taxon>Desulfobacteria</taxon>
        <taxon>Desulfobacterales</taxon>
        <taxon>Desulfobacteraceae</taxon>
        <taxon>Desulfobotulus</taxon>
    </lineage>
</organism>
<dbReference type="CDD" id="cd00555">
    <property type="entry name" value="Maf"/>
    <property type="match status" value="1"/>
</dbReference>
<dbReference type="AlphaFoldDB" id="A0A5Q4VCW3"/>
<dbReference type="PIRSF" id="PIRSF006305">
    <property type="entry name" value="Maf"/>
    <property type="match status" value="1"/>
</dbReference>
<comment type="similarity">
    <text evidence="4">Belongs to the Maf family. YhdE subfamily.</text>
</comment>
<keyword evidence="4" id="KW-0963">Cytoplasm</keyword>
<evidence type="ECO:0000313" key="5">
    <source>
        <dbReference type="EMBL" id="TYT75539.1"/>
    </source>
</evidence>
<dbReference type="GO" id="GO:0036218">
    <property type="term" value="F:dTTP diphosphatase activity"/>
    <property type="evidence" value="ECO:0007669"/>
    <property type="project" value="RHEA"/>
</dbReference>
<comment type="function">
    <text evidence="4">Nucleoside triphosphate pyrophosphatase that hydrolyzes dTTP and UTP. May have a dual role in cell division arrest and in preventing the incorporation of modified nucleotides into cellular nucleic acids.</text>
</comment>
<dbReference type="NCBIfam" id="TIGR00172">
    <property type="entry name" value="maf"/>
    <property type="match status" value="1"/>
</dbReference>
<feature type="site" description="Important for substrate specificity" evidence="4">
    <location>
        <position position="18"/>
    </location>
</feature>
<dbReference type="GO" id="GO:0036221">
    <property type="term" value="F:UTP diphosphatase activity"/>
    <property type="evidence" value="ECO:0007669"/>
    <property type="project" value="RHEA"/>
</dbReference>
<dbReference type="PANTHER" id="PTHR43213:SF5">
    <property type="entry name" value="BIFUNCTIONAL DTTP_UTP PYROPHOSPHATASE_METHYLTRANSFERASE PROTEIN-RELATED"/>
    <property type="match status" value="1"/>
</dbReference>
<evidence type="ECO:0000256" key="4">
    <source>
        <dbReference type="HAMAP-Rule" id="MF_00528"/>
    </source>
</evidence>
<dbReference type="Gene3D" id="3.90.950.10">
    <property type="match status" value="1"/>
</dbReference>
<dbReference type="HAMAP" id="MF_00528">
    <property type="entry name" value="Maf"/>
    <property type="match status" value="1"/>
</dbReference>
<comment type="subcellular location">
    <subcellularLocation>
        <location evidence="4">Cytoplasm</location>
    </subcellularLocation>
</comment>
<evidence type="ECO:0000256" key="1">
    <source>
        <dbReference type="ARBA" id="ARBA00001968"/>
    </source>
</evidence>
<dbReference type="InterPro" id="IPR003697">
    <property type="entry name" value="Maf-like"/>
</dbReference>
<protein>
    <recommendedName>
        <fullName evidence="4">dTTP/UTP pyrophosphatase</fullName>
        <shortName evidence="4">dTTPase/UTPase</shortName>
        <ecNumber evidence="4">3.6.1.9</ecNumber>
    </recommendedName>
    <alternativeName>
        <fullName evidence="4">Nucleoside triphosphate pyrophosphatase</fullName>
    </alternativeName>
    <alternativeName>
        <fullName evidence="4">Nucleotide pyrophosphatase</fullName>
        <shortName evidence="4">Nucleotide PPase</shortName>
    </alternativeName>
</protein>
<dbReference type="SUPFAM" id="SSF52972">
    <property type="entry name" value="ITPase-like"/>
    <property type="match status" value="1"/>
</dbReference>
<sequence>MHKVKNSSLLILASASPRRKELLSNTGMQFAIICSQLDEESIQADTPENLATAIASAKAREVSALYPENWVLAADTLVVKGNNILGKPGKASEAASMLRMLSGCTHQVITGVCLMNRLKEKTISYAVTTDVVFKQLSDREISWYTADSEPYDKAGGYAIQGLAAHFIRSIKGSYTNVVGLPICEVMETLAQEGISPEYQD</sequence>
<proteinExistence type="inferred from homology"/>
<gene>
    <name evidence="5" type="primary">maf</name>
    <name evidence="5" type="ORF">FIM25_03610</name>
</gene>
<keyword evidence="3 4" id="KW-0546">Nucleotide metabolism</keyword>
<dbReference type="InterPro" id="IPR029001">
    <property type="entry name" value="ITPase-like_fam"/>
</dbReference>
<comment type="caution">
    <text evidence="5">The sequence shown here is derived from an EMBL/GenBank/DDBJ whole genome shotgun (WGS) entry which is preliminary data.</text>
</comment>
<dbReference type="GO" id="GO:0005737">
    <property type="term" value="C:cytoplasm"/>
    <property type="evidence" value="ECO:0007669"/>
    <property type="project" value="UniProtKB-SubCell"/>
</dbReference>
<comment type="catalytic activity">
    <reaction evidence="4">
        <text>UTP + H2O = UMP + diphosphate + H(+)</text>
        <dbReference type="Rhea" id="RHEA:29395"/>
        <dbReference type="ChEBI" id="CHEBI:15377"/>
        <dbReference type="ChEBI" id="CHEBI:15378"/>
        <dbReference type="ChEBI" id="CHEBI:33019"/>
        <dbReference type="ChEBI" id="CHEBI:46398"/>
        <dbReference type="ChEBI" id="CHEBI:57865"/>
        <dbReference type="EC" id="3.6.1.9"/>
    </reaction>
</comment>
<dbReference type="Proteomes" id="UP000321899">
    <property type="component" value="Unassembled WGS sequence"/>
</dbReference>
<dbReference type="RefSeq" id="WP_139446411.1">
    <property type="nucleotide sequence ID" value="NZ_VDMB01000003.1"/>
</dbReference>
<evidence type="ECO:0000313" key="6">
    <source>
        <dbReference type="Proteomes" id="UP000321899"/>
    </source>
</evidence>
<keyword evidence="2 4" id="KW-0378">Hydrolase</keyword>
<comment type="cofactor">
    <cofactor evidence="1 4">
        <name>a divalent metal cation</name>
        <dbReference type="ChEBI" id="CHEBI:60240"/>
    </cofactor>
</comment>
<dbReference type="OrthoDB" id="9807767at2"/>